<name>A0A1J4VDX5_9BACT</name>
<evidence type="ECO:0000313" key="2">
    <source>
        <dbReference type="EMBL" id="OIO32742.1"/>
    </source>
</evidence>
<accession>A0A1J4VDX5</accession>
<comment type="caution">
    <text evidence="2">The sequence shown here is derived from an EMBL/GenBank/DDBJ whole genome shotgun (WGS) entry which is preliminary data.</text>
</comment>
<feature type="signal peptide" evidence="1">
    <location>
        <begin position="1"/>
        <end position="28"/>
    </location>
</feature>
<dbReference type="STRING" id="1805282.AUJ44_01580"/>
<reference evidence="2 3" key="1">
    <citation type="journal article" date="2016" name="Environ. Microbiol.">
        <title>Genomic resolution of a cold subsurface aquifer community provides metabolic insights for novel microbes adapted to high CO concentrations.</title>
        <authorList>
            <person name="Probst A.J."/>
            <person name="Castelle C.J."/>
            <person name="Singh A."/>
            <person name="Brown C.T."/>
            <person name="Anantharaman K."/>
            <person name="Sharon I."/>
            <person name="Hug L.A."/>
            <person name="Burstein D."/>
            <person name="Emerson J.B."/>
            <person name="Thomas B.C."/>
            <person name="Banfield J.F."/>
        </authorList>
    </citation>
    <scope>NUCLEOTIDE SEQUENCE [LARGE SCALE GENOMIC DNA]</scope>
    <source>
        <strain evidence="2">CG1_02_47_685</strain>
    </source>
</reference>
<dbReference type="EMBL" id="MNVO01000027">
    <property type="protein sequence ID" value="OIO32742.1"/>
    <property type="molecule type" value="Genomic_DNA"/>
</dbReference>
<dbReference type="Proteomes" id="UP000183206">
    <property type="component" value="Unassembled WGS sequence"/>
</dbReference>
<evidence type="ECO:0000256" key="1">
    <source>
        <dbReference type="SAM" id="SignalP"/>
    </source>
</evidence>
<sequence>MHISVKKLRFLSLAGVALVFGGFPLCVAADSVDIINTVSVRASSGNGGNAKGSVHIETIVNGTTVESIDEYAEDPMNVRIEKTSEIRTNTVVASIVADDTALMAGATTTAENTAFVKRDTFPGDHGLGQTEIEVEETPAALEQASLSFGQSIVLAFNHLLSYVFSFFNA</sequence>
<dbReference type="AlphaFoldDB" id="A0A1J4VDX5"/>
<organism evidence="2 3">
    <name type="scientific">Candidatus Nomurabacteria bacterium CG1_02_47_685</name>
    <dbReference type="NCBI Taxonomy" id="1805282"/>
    <lineage>
        <taxon>Bacteria</taxon>
        <taxon>Candidatus Nomuraibacteriota</taxon>
    </lineage>
</organism>
<evidence type="ECO:0008006" key="4">
    <source>
        <dbReference type="Google" id="ProtNLM"/>
    </source>
</evidence>
<keyword evidence="1" id="KW-0732">Signal</keyword>
<feature type="chain" id="PRO_5009633606" description="DUF5666 domain-containing protein" evidence="1">
    <location>
        <begin position="29"/>
        <end position="169"/>
    </location>
</feature>
<protein>
    <recommendedName>
        <fullName evidence="4">DUF5666 domain-containing protein</fullName>
    </recommendedName>
</protein>
<evidence type="ECO:0000313" key="3">
    <source>
        <dbReference type="Proteomes" id="UP000183206"/>
    </source>
</evidence>
<proteinExistence type="predicted"/>
<gene>
    <name evidence="2" type="ORF">AUJ44_01580</name>
</gene>